<name>A0A6P3A0T2_BURL3</name>
<gene>
    <name evidence="2" type="ORF">BLA18109_07123</name>
</gene>
<sequence>MRISACSRAPARRIGATCGAPSRSSHLPRRNEARIAAMFFCVTSTDPPARANDRFKRTAMRAQPPLAQDLRDAAHDLAWPPFRVRVVAWPTCCARRSAVARGRPANVSPSGRPTRQKRDVPASGPTILGFQPGSFCDIPLKIFTKRSRNAASDRRDRLRGTTEFRCAARQNADTHEILRLAAARFVLAIETRTRQRQDLPCHSPRCS</sequence>
<dbReference type="AlphaFoldDB" id="A0A6P3A0T2"/>
<dbReference type="Proteomes" id="UP000494260">
    <property type="component" value="Unassembled WGS sequence"/>
</dbReference>
<reference evidence="2 3" key="1">
    <citation type="submission" date="2019-09" db="EMBL/GenBank/DDBJ databases">
        <authorList>
            <person name="Depoorter E."/>
        </authorList>
    </citation>
    <scope>NUCLEOTIDE SEQUENCE [LARGE SCALE GENOMIC DNA]</scope>
    <source>
        <strain evidence="2">R-18109</strain>
    </source>
</reference>
<protein>
    <submittedName>
        <fullName evidence="2">Uncharacterized protein</fullName>
    </submittedName>
</protein>
<organism evidence="2 3">
    <name type="scientific">Burkholderia lata (strain ATCC 17760 / DSM 23089 / LMG 22485 / NCIMB 9086 / R18194 / 383)</name>
    <dbReference type="NCBI Taxonomy" id="482957"/>
    <lineage>
        <taxon>Bacteria</taxon>
        <taxon>Pseudomonadati</taxon>
        <taxon>Pseudomonadota</taxon>
        <taxon>Betaproteobacteria</taxon>
        <taxon>Burkholderiales</taxon>
        <taxon>Burkholderiaceae</taxon>
        <taxon>Burkholderia</taxon>
        <taxon>Burkholderia cepacia complex</taxon>
    </lineage>
</organism>
<accession>A0A6P3A0T2</accession>
<evidence type="ECO:0000313" key="2">
    <source>
        <dbReference type="EMBL" id="VWD37405.1"/>
    </source>
</evidence>
<evidence type="ECO:0000256" key="1">
    <source>
        <dbReference type="SAM" id="MobiDB-lite"/>
    </source>
</evidence>
<feature type="region of interest" description="Disordered" evidence="1">
    <location>
        <begin position="100"/>
        <end position="124"/>
    </location>
</feature>
<evidence type="ECO:0000313" key="3">
    <source>
        <dbReference type="Proteomes" id="UP000494260"/>
    </source>
</evidence>
<dbReference type="EMBL" id="CABVQH010000037">
    <property type="protein sequence ID" value="VWD37405.1"/>
    <property type="molecule type" value="Genomic_DNA"/>
</dbReference>
<proteinExistence type="predicted"/>